<feature type="transmembrane region" description="Helical" evidence="1">
    <location>
        <begin position="34"/>
        <end position="52"/>
    </location>
</feature>
<reference evidence="2" key="2">
    <citation type="submission" date="2021-08" db="EMBL/GenBank/DDBJ databases">
        <authorList>
            <person name="Tani A."/>
            <person name="Ola A."/>
            <person name="Ogura Y."/>
            <person name="Katsura K."/>
            <person name="Hayashi T."/>
        </authorList>
    </citation>
    <scope>NUCLEOTIDE SEQUENCE</scope>
    <source>
        <strain evidence="2">LMG 23639</strain>
    </source>
</reference>
<evidence type="ECO:0000313" key="2">
    <source>
        <dbReference type="EMBL" id="GJE06269.1"/>
    </source>
</evidence>
<reference evidence="2" key="1">
    <citation type="journal article" date="2021" name="Front. Microbiol.">
        <title>Comprehensive Comparative Genomics and Phenotyping of Methylobacterium Species.</title>
        <authorList>
            <person name="Alessa O."/>
            <person name="Ogura Y."/>
            <person name="Fujitani Y."/>
            <person name="Takami H."/>
            <person name="Hayashi T."/>
            <person name="Sahin N."/>
            <person name="Tani A."/>
        </authorList>
    </citation>
    <scope>NUCLEOTIDE SEQUENCE</scope>
    <source>
        <strain evidence="2">LMG 23639</strain>
    </source>
</reference>
<accession>A0ABQ4SSS7</accession>
<evidence type="ECO:0000313" key="3">
    <source>
        <dbReference type="Proteomes" id="UP001055102"/>
    </source>
</evidence>
<dbReference type="EMBL" id="BPQR01000026">
    <property type="protein sequence ID" value="GJE06269.1"/>
    <property type="molecule type" value="Genomic_DNA"/>
</dbReference>
<keyword evidence="1" id="KW-0812">Transmembrane</keyword>
<sequence>MAIALSIPLAEAALFTAGCALIHARRQRPHQTTLVLMGLAALLVAALAITAVPPNYAAMDLDRAAEDLRIGNVTE</sequence>
<keyword evidence="1" id="KW-0472">Membrane</keyword>
<dbReference type="RefSeq" id="WP_238274903.1">
    <property type="nucleotide sequence ID" value="NZ_BPQR01000026.1"/>
</dbReference>
<protein>
    <submittedName>
        <fullName evidence="2">Uncharacterized protein</fullName>
    </submittedName>
</protein>
<name>A0ABQ4SSS7_9HYPH</name>
<feature type="transmembrane region" description="Helical" evidence="1">
    <location>
        <begin position="6"/>
        <end position="22"/>
    </location>
</feature>
<dbReference type="Proteomes" id="UP001055102">
    <property type="component" value="Unassembled WGS sequence"/>
</dbReference>
<keyword evidence="1" id="KW-1133">Transmembrane helix</keyword>
<gene>
    <name evidence="2" type="ORF">AOPFMNJM_1584</name>
</gene>
<keyword evidence="3" id="KW-1185">Reference proteome</keyword>
<organism evidence="2 3">
    <name type="scientific">Methylobacterium jeotgali</name>
    <dbReference type="NCBI Taxonomy" id="381630"/>
    <lineage>
        <taxon>Bacteria</taxon>
        <taxon>Pseudomonadati</taxon>
        <taxon>Pseudomonadota</taxon>
        <taxon>Alphaproteobacteria</taxon>
        <taxon>Hyphomicrobiales</taxon>
        <taxon>Methylobacteriaceae</taxon>
        <taxon>Methylobacterium</taxon>
    </lineage>
</organism>
<comment type="caution">
    <text evidence="2">The sequence shown here is derived from an EMBL/GenBank/DDBJ whole genome shotgun (WGS) entry which is preliminary data.</text>
</comment>
<proteinExistence type="predicted"/>
<evidence type="ECO:0000256" key="1">
    <source>
        <dbReference type="SAM" id="Phobius"/>
    </source>
</evidence>